<evidence type="ECO:0000313" key="1">
    <source>
        <dbReference type="EMBL" id="CAD9666170.1"/>
    </source>
</evidence>
<accession>A0A7S2RB78</accession>
<dbReference type="EMBL" id="HBHK01002729">
    <property type="protein sequence ID" value="CAD9666170.1"/>
    <property type="molecule type" value="Transcribed_RNA"/>
</dbReference>
<name>A0A7S2RB78_9STRA</name>
<sequence length="122" mass="14198">MSSVKHVRGMYKQLLVLAKGLPPREYLAARSEIRDKFRILLADDSDEGFEELVKFHRNKVGYYKIVTPKKPSAGHEKFVFKGGKLVEGSVEVNGRVQRAGYDSDDIARHYHLMQRQHFMHRR</sequence>
<dbReference type="AlphaFoldDB" id="A0A7S2RB78"/>
<reference evidence="1" key="1">
    <citation type="submission" date="2021-01" db="EMBL/GenBank/DDBJ databases">
        <authorList>
            <person name="Corre E."/>
            <person name="Pelletier E."/>
            <person name="Niang G."/>
            <person name="Scheremetjew M."/>
            <person name="Finn R."/>
            <person name="Kale V."/>
            <person name="Holt S."/>
            <person name="Cochrane G."/>
            <person name="Meng A."/>
            <person name="Brown T."/>
            <person name="Cohen L."/>
        </authorList>
    </citation>
    <scope>NUCLEOTIDE SEQUENCE</scope>
    <source>
        <strain evidence="1">NY070348D</strain>
    </source>
</reference>
<proteinExistence type="predicted"/>
<organism evidence="1">
    <name type="scientific">Mucochytrium quahogii</name>
    <dbReference type="NCBI Taxonomy" id="96639"/>
    <lineage>
        <taxon>Eukaryota</taxon>
        <taxon>Sar</taxon>
        <taxon>Stramenopiles</taxon>
        <taxon>Bigyra</taxon>
        <taxon>Labyrinthulomycetes</taxon>
        <taxon>Thraustochytrida</taxon>
        <taxon>Thraustochytriidae</taxon>
        <taxon>Mucochytrium</taxon>
    </lineage>
</organism>
<gene>
    <name evidence="1" type="ORF">QSP1433_LOCUS1617</name>
</gene>
<protein>
    <submittedName>
        <fullName evidence="1">Uncharacterized protein</fullName>
    </submittedName>
</protein>